<evidence type="ECO:0000256" key="3">
    <source>
        <dbReference type="ARBA" id="ARBA00022692"/>
    </source>
</evidence>
<comment type="subcellular location">
    <subcellularLocation>
        <location evidence="1">Membrane</location>
        <topology evidence="1">Multi-pass membrane protein</topology>
    </subcellularLocation>
</comment>
<dbReference type="InParanoid" id="A0A1Y1U8U4"/>
<keyword evidence="4 10" id="KW-1133">Transmembrane helix</keyword>
<reference evidence="13 14" key="1">
    <citation type="submission" date="2017-03" db="EMBL/GenBank/DDBJ databases">
        <title>Widespread Adenine N6-methylation of Active Genes in Fungi.</title>
        <authorList>
            <consortium name="DOE Joint Genome Institute"/>
            <person name="Mondo S.J."/>
            <person name="Dannebaum R.O."/>
            <person name="Kuo R.C."/>
            <person name="Louie K.B."/>
            <person name="Bewick A.J."/>
            <person name="Labutti K."/>
            <person name="Haridas S."/>
            <person name="Kuo A."/>
            <person name="Salamov A."/>
            <person name="Ahrendt S.R."/>
            <person name="Lau R."/>
            <person name="Bowen B.P."/>
            <person name="Lipzen A."/>
            <person name="Sullivan W."/>
            <person name="Andreopoulos W.B."/>
            <person name="Clum A."/>
            <person name="Lindquist E."/>
            <person name="Daum C."/>
            <person name="Northen T.R."/>
            <person name="Ramamoorthy G."/>
            <person name="Schmitz R.J."/>
            <person name="Gryganskyi A."/>
            <person name="Culley D."/>
            <person name="Magnuson J."/>
            <person name="James T.Y."/>
            <person name="O'Malley M.A."/>
            <person name="Stajich J.E."/>
            <person name="Spatafora J.W."/>
            <person name="Visel A."/>
            <person name="Grigoriev I.V."/>
        </authorList>
    </citation>
    <scope>NUCLEOTIDE SEQUENCE [LARGE SCALE GENOMIC DNA]</scope>
    <source>
        <strain evidence="13 14">NRRL Y-17943</strain>
    </source>
</reference>
<keyword evidence="14" id="KW-1185">Reference proteome</keyword>
<dbReference type="Proteomes" id="UP000193218">
    <property type="component" value="Unassembled WGS sequence"/>
</dbReference>
<evidence type="ECO:0000256" key="5">
    <source>
        <dbReference type="ARBA" id="ARBA00023136"/>
    </source>
</evidence>
<keyword evidence="8 10" id="KW-0012">Acyltransferase</keyword>
<evidence type="ECO:0000256" key="4">
    <source>
        <dbReference type="ARBA" id="ARBA00022989"/>
    </source>
</evidence>
<comment type="domain">
    <text evidence="10">The DHHC domain is required for palmitoyltransferase activity.</text>
</comment>
<keyword evidence="7" id="KW-0449">Lipoprotein</keyword>
<evidence type="ECO:0000256" key="8">
    <source>
        <dbReference type="ARBA" id="ARBA00023315"/>
    </source>
</evidence>
<feature type="transmembrane region" description="Helical" evidence="10">
    <location>
        <begin position="345"/>
        <end position="370"/>
    </location>
</feature>
<dbReference type="GO" id="GO:0019706">
    <property type="term" value="F:protein-cysteine S-palmitoyltransferase activity"/>
    <property type="evidence" value="ECO:0007669"/>
    <property type="project" value="UniProtKB-EC"/>
</dbReference>
<feature type="region of interest" description="Disordered" evidence="11">
    <location>
        <begin position="184"/>
        <end position="214"/>
    </location>
</feature>
<feature type="compositionally biased region" description="Acidic residues" evidence="11">
    <location>
        <begin position="502"/>
        <end position="512"/>
    </location>
</feature>
<feature type="region of interest" description="Disordered" evidence="11">
    <location>
        <begin position="497"/>
        <end position="527"/>
    </location>
</feature>
<dbReference type="InterPro" id="IPR039859">
    <property type="entry name" value="PFA4/ZDH16/20/ERF2-like"/>
</dbReference>
<dbReference type="OrthoDB" id="9909019at2759"/>
<sequence length="527" mass="59053">MTASRGTKRKPSSRLRRFVDALPLSLSYTILASTWIGFVFFISVKEVLLRRHQLWRFVEQQIIYNTLCILAVLSLFSASTQQAGSPDPTLDPERDLDVPKLLPAPNSLLASEGDEDDIPLKFLRNSEWIHTRKGKDRPSPLPLPAHRIEEEQGCPSQHSASLAEPADSPFPFAASPFVPATVEETGEDTEAETSGGIYRRSSSDHLDQEHKADAIDTDHLLPSSAVSSGRRSVMAKSNDGTPRWCKKCDTWKPDRSHHCRFCQTCILKMDHHCVWIGTCVGYRNYKPFLLFVTYSSILSLYGSIESGYETFRFFEDPEAFYPNTPLCPTGQECVQVPQSFDLGPIFFMLLAVLGGFFALAVGSLAGYHWWLACNNISTIENLTHAFPSVLLADLSPPGGGDTSARWTPDHLLTREERVRLRREARHINVYDLGWKKNLAQIFGKGTLLSSLWPLSRPAANYETDAGHFYPVDEEKLEGLKRLTRELRFRDNASNGSARTFVVDDESDNESDLNGEPLHSAQSSSKRS</sequence>
<dbReference type="InterPro" id="IPR001594">
    <property type="entry name" value="Palmitoyltrfase_DHHC"/>
</dbReference>
<evidence type="ECO:0000256" key="7">
    <source>
        <dbReference type="ARBA" id="ARBA00023288"/>
    </source>
</evidence>
<accession>A0A1Y1U8U4</accession>
<comment type="catalytic activity">
    <reaction evidence="9 10">
        <text>L-cysteinyl-[protein] + hexadecanoyl-CoA = S-hexadecanoyl-L-cysteinyl-[protein] + CoA</text>
        <dbReference type="Rhea" id="RHEA:36683"/>
        <dbReference type="Rhea" id="RHEA-COMP:10131"/>
        <dbReference type="Rhea" id="RHEA-COMP:11032"/>
        <dbReference type="ChEBI" id="CHEBI:29950"/>
        <dbReference type="ChEBI" id="CHEBI:57287"/>
        <dbReference type="ChEBI" id="CHEBI:57379"/>
        <dbReference type="ChEBI" id="CHEBI:74151"/>
        <dbReference type="EC" id="2.3.1.225"/>
    </reaction>
</comment>
<dbReference type="PANTHER" id="PTHR12246">
    <property type="entry name" value="PALMITOYLTRANSFERASE ZDHHC16"/>
    <property type="match status" value="1"/>
</dbReference>
<proteinExistence type="inferred from homology"/>
<keyword evidence="3 10" id="KW-0812">Transmembrane</keyword>
<name>A0A1Y1U8U4_9TREE</name>
<evidence type="ECO:0000256" key="2">
    <source>
        <dbReference type="ARBA" id="ARBA00022679"/>
    </source>
</evidence>
<feature type="compositionally biased region" description="Basic and acidic residues" evidence="11">
    <location>
        <begin position="201"/>
        <end position="214"/>
    </location>
</feature>
<evidence type="ECO:0000256" key="11">
    <source>
        <dbReference type="SAM" id="MobiDB-lite"/>
    </source>
</evidence>
<dbReference type="RefSeq" id="XP_021868724.1">
    <property type="nucleotide sequence ID" value="XM_022016854.1"/>
</dbReference>
<dbReference type="PROSITE" id="PS50216">
    <property type="entry name" value="DHHC"/>
    <property type="match status" value="1"/>
</dbReference>
<evidence type="ECO:0000313" key="14">
    <source>
        <dbReference type="Proteomes" id="UP000193218"/>
    </source>
</evidence>
<organism evidence="13 14">
    <name type="scientific">Kockovaella imperatae</name>
    <dbReference type="NCBI Taxonomy" id="4999"/>
    <lineage>
        <taxon>Eukaryota</taxon>
        <taxon>Fungi</taxon>
        <taxon>Dikarya</taxon>
        <taxon>Basidiomycota</taxon>
        <taxon>Agaricomycotina</taxon>
        <taxon>Tremellomycetes</taxon>
        <taxon>Tremellales</taxon>
        <taxon>Cuniculitremaceae</taxon>
        <taxon>Kockovaella</taxon>
    </lineage>
</organism>
<dbReference type="GeneID" id="33558663"/>
<comment type="caution">
    <text evidence="13">The sequence shown here is derived from an EMBL/GenBank/DDBJ whole genome shotgun (WGS) entry which is preliminary data.</text>
</comment>
<evidence type="ECO:0000259" key="12">
    <source>
        <dbReference type="Pfam" id="PF01529"/>
    </source>
</evidence>
<dbReference type="Pfam" id="PF01529">
    <property type="entry name" value="DHHC"/>
    <property type="match status" value="1"/>
</dbReference>
<evidence type="ECO:0000256" key="6">
    <source>
        <dbReference type="ARBA" id="ARBA00023139"/>
    </source>
</evidence>
<dbReference type="EC" id="2.3.1.225" evidence="10"/>
<feature type="domain" description="Palmitoyltransferase DHHC" evidence="12">
    <location>
        <begin position="241"/>
        <end position="383"/>
    </location>
</feature>
<comment type="similarity">
    <text evidence="10">Belongs to the DHHC palmitoyltransferase family.</text>
</comment>
<keyword evidence="6" id="KW-0564">Palmitate</keyword>
<feature type="transmembrane region" description="Helical" evidence="10">
    <location>
        <begin position="21"/>
        <end position="42"/>
    </location>
</feature>
<evidence type="ECO:0000256" key="9">
    <source>
        <dbReference type="ARBA" id="ARBA00048048"/>
    </source>
</evidence>
<dbReference type="EMBL" id="NBSH01000014">
    <property type="protein sequence ID" value="ORX34461.1"/>
    <property type="molecule type" value="Genomic_DNA"/>
</dbReference>
<evidence type="ECO:0000313" key="13">
    <source>
        <dbReference type="EMBL" id="ORX34461.1"/>
    </source>
</evidence>
<protein>
    <recommendedName>
        <fullName evidence="10">Palmitoyltransferase</fullName>
        <ecNumber evidence="10">2.3.1.225</ecNumber>
    </recommendedName>
</protein>
<keyword evidence="2 10" id="KW-0808">Transferase</keyword>
<dbReference type="GO" id="GO:0016020">
    <property type="term" value="C:membrane"/>
    <property type="evidence" value="ECO:0007669"/>
    <property type="project" value="UniProtKB-SubCell"/>
</dbReference>
<gene>
    <name evidence="13" type="ORF">BD324DRAFT_636016</name>
</gene>
<dbReference type="STRING" id="4999.A0A1Y1U8U4"/>
<dbReference type="AlphaFoldDB" id="A0A1Y1U8U4"/>
<keyword evidence="5 10" id="KW-0472">Membrane</keyword>
<evidence type="ECO:0000256" key="1">
    <source>
        <dbReference type="ARBA" id="ARBA00004141"/>
    </source>
</evidence>
<evidence type="ECO:0000256" key="10">
    <source>
        <dbReference type="RuleBase" id="RU079119"/>
    </source>
</evidence>